<dbReference type="Gene3D" id="1.20.120.530">
    <property type="entry name" value="GntR ligand-binding domain-like"/>
    <property type="match status" value="1"/>
</dbReference>
<evidence type="ECO:0000259" key="4">
    <source>
        <dbReference type="PROSITE" id="PS50949"/>
    </source>
</evidence>
<dbReference type="SUPFAM" id="SSF46785">
    <property type="entry name" value="Winged helix' DNA-binding domain"/>
    <property type="match status" value="1"/>
</dbReference>
<dbReference type="Proteomes" id="UP001500279">
    <property type="component" value="Unassembled WGS sequence"/>
</dbReference>
<comment type="caution">
    <text evidence="5">The sequence shown here is derived from an EMBL/GenBank/DDBJ whole genome shotgun (WGS) entry which is preliminary data.</text>
</comment>
<dbReference type="InterPro" id="IPR036390">
    <property type="entry name" value="WH_DNA-bd_sf"/>
</dbReference>
<keyword evidence="6" id="KW-1185">Reference proteome</keyword>
<keyword evidence="2" id="KW-0238">DNA-binding</keyword>
<evidence type="ECO:0000256" key="3">
    <source>
        <dbReference type="ARBA" id="ARBA00023163"/>
    </source>
</evidence>
<dbReference type="InterPro" id="IPR011711">
    <property type="entry name" value="GntR_C"/>
</dbReference>
<proteinExistence type="predicted"/>
<evidence type="ECO:0000256" key="1">
    <source>
        <dbReference type="ARBA" id="ARBA00023015"/>
    </source>
</evidence>
<evidence type="ECO:0000313" key="5">
    <source>
        <dbReference type="EMBL" id="GAA0770450.1"/>
    </source>
</evidence>
<dbReference type="SMART" id="SM00895">
    <property type="entry name" value="FCD"/>
    <property type="match status" value="1"/>
</dbReference>
<name>A0ABN1KLK0_9BURK</name>
<dbReference type="Pfam" id="PF00392">
    <property type="entry name" value="GntR"/>
    <property type="match status" value="1"/>
</dbReference>
<dbReference type="Gene3D" id="1.10.10.10">
    <property type="entry name" value="Winged helix-like DNA-binding domain superfamily/Winged helix DNA-binding domain"/>
    <property type="match status" value="1"/>
</dbReference>
<keyword evidence="3" id="KW-0804">Transcription</keyword>
<feature type="domain" description="HTH gntR-type" evidence="4">
    <location>
        <begin position="15"/>
        <end position="83"/>
    </location>
</feature>
<evidence type="ECO:0000256" key="2">
    <source>
        <dbReference type="ARBA" id="ARBA00023125"/>
    </source>
</evidence>
<dbReference type="SUPFAM" id="SSF48008">
    <property type="entry name" value="GntR ligand-binding domain-like"/>
    <property type="match status" value="1"/>
</dbReference>
<dbReference type="PANTHER" id="PTHR43537:SF5">
    <property type="entry name" value="UXU OPERON TRANSCRIPTIONAL REGULATOR"/>
    <property type="match status" value="1"/>
</dbReference>
<keyword evidence="1" id="KW-0805">Transcription regulation</keyword>
<dbReference type="RefSeq" id="WP_170200785.1">
    <property type="nucleotide sequence ID" value="NZ_BAAAEW010000051.1"/>
</dbReference>
<dbReference type="PROSITE" id="PS50949">
    <property type="entry name" value="HTH_GNTR"/>
    <property type="match status" value="1"/>
</dbReference>
<accession>A0ABN1KLK0</accession>
<dbReference type="EMBL" id="BAAAEW010000051">
    <property type="protein sequence ID" value="GAA0770450.1"/>
    <property type="molecule type" value="Genomic_DNA"/>
</dbReference>
<dbReference type="Pfam" id="PF07729">
    <property type="entry name" value="FCD"/>
    <property type="match status" value="1"/>
</dbReference>
<protein>
    <submittedName>
        <fullName evidence="5">FadR/GntR family transcriptional regulator</fullName>
    </submittedName>
</protein>
<reference evidence="5 6" key="1">
    <citation type="journal article" date="2019" name="Int. J. Syst. Evol. Microbiol.">
        <title>The Global Catalogue of Microorganisms (GCM) 10K type strain sequencing project: providing services to taxonomists for standard genome sequencing and annotation.</title>
        <authorList>
            <consortium name="The Broad Institute Genomics Platform"/>
            <consortium name="The Broad Institute Genome Sequencing Center for Infectious Disease"/>
            <person name="Wu L."/>
            <person name="Ma J."/>
        </authorList>
    </citation>
    <scope>NUCLEOTIDE SEQUENCE [LARGE SCALE GENOMIC DNA]</scope>
    <source>
        <strain evidence="5 6">JCM 15503</strain>
    </source>
</reference>
<organism evidence="5 6">
    <name type="scientific">Ideonella azotifigens</name>
    <dbReference type="NCBI Taxonomy" id="513160"/>
    <lineage>
        <taxon>Bacteria</taxon>
        <taxon>Pseudomonadati</taxon>
        <taxon>Pseudomonadota</taxon>
        <taxon>Betaproteobacteria</taxon>
        <taxon>Burkholderiales</taxon>
        <taxon>Sphaerotilaceae</taxon>
        <taxon>Ideonella</taxon>
    </lineage>
</organism>
<dbReference type="SMART" id="SM00345">
    <property type="entry name" value="HTH_GNTR"/>
    <property type="match status" value="1"/>
</dbReference>
<dbReference type="InterPro" id="IPR000524">
    <property type="entry name" value="Tscrpt_reg_HTH_GntR"/>
</dbReference>
<dbReference type="InterPro" id="IPR036388">
    <property type="entry name" value="WH-like_DNA-bd_sf"/>
</dbReference>
<evidence type="ECO:0000313" key="6">
    <source>
        <dbReference type="Proteomes" id="UP001500279"/>
    </source>
</evidence>
<dbReference type="CDD" id="cd07377">
    <property type="entry name" value="WHTH_GntR"/>
    <property type="match status" value="1"/>
</dbReference>
<sequence>MKTLQTPGLRPLARGGAAEQILDDLRERILSREFSRGDKLPTEREMAASYQVSGATVREAIRALATIHMVEVRHGSGAYVTADAGQLIAQSLDSMIKLEKIGTQDVLGVLSALNAHAAELAAVRGTEAQITNMQDALTQIEQGSTCEDFEVGLKRFLDGLADASHNALLIATCKFLSGLQIDMTRQLAGGSVKRWRQATGLLAADRRKLVTAIARHDANKARTLTLECHRRAEEAVNELS</sequence>
<dbReference type="PANTHER" id="PTHR43537">
    <property type="entry name" value="TRANSCRIPTIONAL REGULATOR, GNTR FAMILY"/>
    <property type="match status" value="1"/>
</dbReference>
<dbReference type="InterPro" id="IPR008920">
    <property type="entry name" value="TF_FadR/GntR_C"/>
</dbReference>
<gene>
    <name evidence="5" type="ORF">GCM10009107_62190</name>
</gene>